<accession>A0A1F6P827</accession>
<protein>
    <submittedName>
        <fullName evidence="1">Uncharacterized protein</fullName>
    </submittedName>
</protein>
<dbReference type="Proteomes" id="UP000176634">
    <property type="component" value="Unassembled WGS sequence"/>
</dbReference>
<proteinExistence type="predicted"/>
<dbReference type="STRING" id="1798705.A2563_05085"/>
<sequence>MKSENATDRKLQTLLWNVLEKAKRHGSRSDQVKNFIQMREDDKEFVELAATLIILFETKRQELNALMGEDGLVYVPDLRKEVTTT</sequence>
<reference evidence="1 2" key="1">
    <citation type="journal article" date="2016" name="Nat. Commun.">
        <title>Thousands of microbial genomes shed light on interconnected biogeochemical processes in an aquifer system.</title>
        <authorList>
            <person name="Anantharaman K."/>
            <person name="Brown C.T."/>
            <person name="Hug L.A."/>
            <person name="Sharon I."/>
            <person name="Castelle C.J."/>
            <person name="Probst A.J."/>
            <person name="Thomas B.C."/>
            <person name="Singh A."/>
            <person name="Wilkins M.J."/>
            <person name="Karaoz U."/>
            <person name="Brodie E.L."/>
            <person name="Williams K.H."/>
            <person name="Hubbard S.S."/>
            <person name="Banfield J.F."/>
        </authorList>
    </citation>
    <scope>NUCLEOTIDE SEQUENCE [LARGE SCALE GENOMIC DNA]</scope>
</reference>
<evidence type="ECO:0000313" key="1">
    <source>
        <dbReference type="EMBL" id="OGH92329.1"/>
    </source>
</evidence>
<gene>
    <name evidence="1" type="ORF">A2563_05085</name>
</gene>
<dbReference type="EMBL" id="MFRA01000006">
    <property type="protein sequence ID" value="OGH92329.1"/>
    <property type="molecule type" value="Genomic_DNA"/>
</dbReference>
<evidence type="ECO:0000313" key="2">
    <source>
        <dbReference type="Proteomes" id="UP000176634"/>
    </source>
</evidence>
<comment type="caution">
    <text evidence="1">The sequence shown here is derived from an EMBL/GenBank/DDBJ whole genome shotgun (WGS) entry which is preliminary data.</text>
</comment>
<dbReference type="AlphaFoldDB" id="A0A1F6P827"/>
<organism evidence="1 2">
    <name type="scientific">Candidatus Magasanikbacteria bacterium RIFOXYD1_FULL_40_23</name>
    <dbReference type="NCBI Taxonomy" id="1798705"/>
    <lineage>
        <taxon>Bacteria</taxon>
        <taxon>Candidatus Magasanikiibacteriota</taxon>
    </lineage>
</organism>
<name>A0A1F6P827_9BACT</name>